<feature type="signal peptide" evidence="1">
    <location>
        <begin position="1"/>
        <end position="16"/>
    </location>
</feature>
<name>A0ABT9SZX9_9GAMM</name>
<keyword evidence="1" id="KW-0732">Signal</keyword>
<evidence type="ECO:0000313" key="2">
    <source>
        <dbReference type="EMBL" id="MDQ0009522.1"/>
    </source>
</evidence>
<gene>
    <name evidence="2" type="ORF">J2T07_001699</name>
</gene>
<dbReference type="RefSeq" id="WP_306848958.1">
    <property type="nucleotide sequence ID" value="NZ_JAUSSK010000002.1"/>
</dbReference>
<comment type="caution">
    <text evidence="2">The sequence shown here is derived from an EMBL/GenBank/DDBJ whole genome shotgun (WGS) entry which is preliminary data.</text>
</comment>
<accession>A0ABT9SZX9</accession>
<proteinExistence type="predicted"/>
<sequence>MLAALMMLAVAPAAYAADGVTVPRPVAFNEDAEIPKAVRAECKLDEDLPDAIAAAAKEASVPVTFAPQVTSATAGRALEIEITDVAADGNGFIGHRKSMSVRGKLYDNGQVVGSFKARRTSMGGAFGGFKGNCAVLSRTVNAIGEDIGGWLAAPKMDSRLGDLE</sequence>
<protein>
    <submittedName>
        <fullName evidence="2">Uncharacterized protein</fullName>
    </submittedName>
</protein>
<keyword evidence="3" id="KW-1185">Reference proteome</keyword>
<organism evidence="2 3">
    <name type="scientific">Luteibacter jiangsuensis</name>
    <dbReference type="NCBI Taxonomy" id="637577"/>
    <lineage>
        <taxon>Bacteria</taxon>
        <taxon>Pseudomonadati</taxon>
        <taxon>Pseudomonadota</taxon>
        <taxon>Gammaproteobacteria</taxon>
        <taxon>Lysobacterales</taxon>
        <taxon>Rhodanobacteraceae</taxon>
        <taxon>Luteibacter</taxon>
    </lineage>
</organism>
<evidence type="ECO:0000313" key="3">
    <source>
        <dbReference type="Proteomes" id="UP001237737"/>
    </source>
</evidence>
<evidence type="ECO:0000256" key="1">
    <source>
        <dbReference type="SAM" id="SignalP"/>
    </source>
</evidence>
<dbReference type="EMBL" id="JAUSSK010000002">
    <property type="protein sequence ID" value="MDQ0009522.1"/>
    <property type="molecule type" value="Genomic_DNA"/>
</dbReference>
<reference evidence="2 3" key="1">
    <citation type="submission" date="2023-07" db="EMBL/GenBank/DDBJ databases">
        <title>Sorghum-associated microbial communities from plants grown in Nebraska, USA.</title>
        <authorList>
            <person name="Schachtman D."/>
        </authorList>
    </citation>
    <scope>NUCLEOTIDE SEQUENCE [LARGE SCALE GENOMIC DNA]</scope>
    <source>
        <strain evidence="2 3">CC60</strain>
    </source>
</reference>
<dbReference type="Proteomes" id="UP001237737">
    <property type="component" value="Unassembled WGS sequence"/>
</dbReference>
<feature type="chain" id="PRO_5045566278" evidence="1">
    <location>
        <begin position="17"/>
        <end position="164"/>
    </location>
</feature>